<comment type="cofactor">
    <cofactor evidence="1 8">
        <name>heme</name>
        <dbReference type="ChEBI" id="CHEBI:30413"/>
    </cofactor>
</comment>
<keyword evidence="4 8" id="KW-0479">Metal-binding</keyword>
<reference evidence="10 11" key="1">
    <citation type="submission" date="2015-04" db="EMBL/GenBank/DDBJ databases">
        <title>Lasius niger genome sequencing.</title>
        <authorList>
            <person name="Konorov E.A."/>
            <person name="Nikitin M.A."/>
            <person name="Kirill M.V."/>
            <person name="Chang P."/>
        </authorList>
    </citation>
    <scope>NUCLEOTIDE SEQUENCE [LARGE SCALE GENOMIC DNA]</scope>
    <source>
        <tissue evidence="10">Whole</tissue>
    </source>
</reference>
<proteinExistence type="inferred from homology"/>
<dbReference type="PANTHER" id="PTHR24279">
    <property type="entry name" value="CYTOCHROME P450"/>
    <property type="match status" value="1"/>
</dbReference>
<comment type="similarity">
    <text evidence="2 9">Belongs to the cytochrome P450 family.</text>
</comment>
<dbReference type="STRING" id="67767.A0A0J7NWX0"/>
<protein>
    <submittedName>
        <fullName evidence="10">Cytochrome p450 mitochondrial</fullName>
    </submittedName>
</protein>
<dbReference type="Pfam" id="PF00067">
    <property type="entry name" value="p450"/>
    <property type="match status" value="2"/>
</dbReference>
<dbReference type="PRINTS" id="PR00385">
    <property type="entry name" value="P450"/>
</dbReference>
<keyword evidence="3 8" id="KW-0349">Heme</keyword>
<dbReference type="OrthoDB" id="3945418at2759"/>
<dbReference type="InterPro" id="IPR001128">
    <property type="entry name" value="Cyt_P450"/>
</dbReference>
<comment type="caution">
    <text evidence="10">The sequence shown here is derived from an EMBL/GenBank/DDBJ whole genome shotgun (WGS) entry which is preliminary data.</text>
</comment>
<evidence type="ECO:0000256" key="6">
    <source>
        <dbReference type="ARBA" id="ARBA00023004"/>
    </source>
</evidence>
<dbReference type="GO" id="GO:0004497">
    <property type="term" value="F:monooxygenase activity"/>
    <property type="evidence" value="ECO:0007669"/>
    <property type="project" value="UniProtKB-KW"/>
</dbReference>
<feature type="binding site" description="axial binding residue" evidence="8">
    <location>
        <position position="424"/>
    </location>
    <ligand>
        <name>heme</name>
        <dbReference type="ChEBI" id="CHEBI:30413"/>
    </ligand>
    <ligandPart>
        <name>Fe</name>
        <dbReference type="ChEBI" id="CHEBI:18248"/>
    </ligandPart>
</feature>
<evidence type="ECO:0000256" key="1">
    <source>
        <dbReference type="ARBA" id="ARBA00001971"/>
    </source>
</evidence>
<dbReference type="InterPro" id="IPR036396">
    <property type="entry name" value="Cyt_P450_sf"/>
</dbReference>
<dbReference type="InterPro" id="IPR002401">
    <property type="entry name" value="Cyt_P450_E_grp-I"/>
</dbReference>
<dbReference type="Proteomes" id="UP000036403">
    <property type="component" value="Unassembled WGS sequence"/>
</dbReference>
<dbReference type="PROSITE" id="PS00086">
    <property type="entry name" value="CYTOCHROME_P450"/>
    <property type="match status" value="1"/>
</dbReference>
<dbReference type="SUPFAM" id="SSF48264">
    <property type="entry name" value="Cytochrome P450"/>
    <property type="match status" value="1"/>
</dbReference>
<dbReference type="GO" id="GO:0020037">
    <property type="term" value="F:heme binding"/>
    <property type="evidence" value="ECO:0007669"/>
    <property type="project" value="InterPro"/>
</dbReference>
<dbReference type="CDD" id="cd11054">
    <property type="entry name" value="CYP24A1-like"/>
    <property type="match status" value="1"/>
</dbReference>
<dbReference type="EMBL" id="LBMM01001105">
    <property type="protein sequence ID" value="KMQ96915.1"/>
    <property type="molecule type" value="Genomic_DNA"/>
</dbReference>
<gene>
    <name evidence="10" type="ORF">RF55_2777</name>
</gene>
<dbReference type="InterPro" id="IPR017972">
    <property type="entry name" value="Cyt_P450_CS"/>
</dbReference>
<dbReference type="GO" id="GO:0005506">
    <property type="term" value="F:iron ion binding"/>
    <property type="evidence" value="ECO:0007669"/>
    <property type="project" value="InterPro"/>
</dbReference>
<evidence type="ECO:0000313" key="11">
    <source>
        <dbReference type="Proteomes" id="UP000036403"/>
    </source>
</evidence>
<organism evidence="10 11">
    <name type="scientific">Lasius niger</name>
    <name type="common">Black garden ant</name>
    <dbReference type="NCBI Taxonomy" id="67767"/>
    <lineage>
        <taxon>Eukaryota</taxon>
        <taxon>Metazoa</taxon>
        <taxon>Ecdysozoa</taxon>
        <taxon>Arthropoda</taxon>
        <taxon>Hexapoda</taxon>
        <taxon>Insecta</taxon>
        <taxon>Pterygota</taxon>
        <taxon>Neoptera</taxon>
        <taxon>Endopterygota</taxon>
        <taxon>Hymenoptera</taxon>
        <taxon>Apocrita</taxon>
        <taxon>Aculeata</taxon>
        <taxon>Formicoidea</taxon>
        <taxon>Formicidae</taxon>
        <taxon>Formicinae</taxon>
        <taxon>Lasius</taxon>
        <taxon>Lasius</taxon>
    </lineage>
</organism>
<evidence type="ECO:0000256" key="3">
    <source>
        <dbReference type="ARBA" id="ARBA00022617"/>
    </source>
</evidence>
<name>A0A0J7NWX0_LASNI</name>
<evidence type="ECO:0000256" key="4">
    <source>
        <dbReference type="ARBA" id="ARBA00022723"/>
    </source>
</evidence>
<dbReference type="Gene3D" id="1.10.630.10">
    <property type="entry name" value="Cytochrome P450"/>
    <property type="match status" value="2"/>
</dbReference>
<dbReference type="PANTHER" id="PTHR24279:SF120">
    <property type="entry name" value="CYTOCHROME P450"/>
    <property type="match status" value="1"/>
</dbReference>
<evidence type="ECO:0000256" key="2">
    <source>
        <dbReference type="ARBA" id="ARBA00010617"/>
    </source>
</evidence>
<evidence type="ECO:0000313" key="10">
    <source>
        <dbReference type="EMBL" id="KMQ96915.1"/>
    </source>
</evidence>
<dbReference type="GO" id="GO:0016705">
    <property type="term" value="F:oxidoreductase activity, acting on paired donors, with incorporation or reduction of molecular oxygen"/>
    <property type="evidence" value="ECO:0007669"/>
    <property type="project" value="InterPro"/>
</dbReference>
<accession>A0A0J7NWX0</accession>
<evidence type="ECO:0000256" key="5">
    <source>
        <dbReference type="ARBA" id="ARBA00023002"/>
    </source>
</evidence>
<keyword evidence="5 9" id="KW-0560">Oxidoreductase</keyword>
<dbReference type="PaxDb" id="67767-A0A0J7NWX0"/>
<dbReference type="InterPro" id="IPR050479">
    <property type="entry name" value="CYP11_CYP27_families"/>
</dbReference>
<sequence>MLLSGAWFETIAAALLAILVLATGYRPPWCFWTRNYNANVDAGDNGRKFKTARDVPGPFALPILGTRWIYSCFGYYSLNKIHEAYKDLNRRYGSLCKEEALWNFSVVSVFARRDIEAILRRGSRYPLRPPQEVISHYRRSRRDRYTNLGLVNEQGATWQKLRAALTPELTGAGTVFGFFPALNIVTDGFIDLIRKRRADFTVKGFEELAYRMGLESTCTLILGRHLGFLKPDSSSTLTMRLAEAVRIHFTASRDAFYGLPLWKLLPTSAYKQLIESEDTIYKVKDTVVGRLQLGNTLVFLFNLIGRNPEVQETLYKEAQSLAPPGCDLTVDDLRKAKYLRACITESFRIVPTTPCIARILDEPIELGGYRLDPGTVVLLHTWIAGLSDDNFKDASKCLPERWLKPMAPHSPLLVAPFGAGRRICPGKRFVELALQLILAKIVREFEIVVEEELGLQFEFILAPQSPVSLGFRDRMSRAEMT</sequence>
<dbReference type="PRINTS" id="PR00463">
    <property type="entry name" value="EP450I"/>
</dbReference>
<dbReference type="AlphaFoldDB" id="A0A0J7NWX0"/>
<evidence type="ECO:0000256" key="9">
    <source>
        <dbReference type="RuleBase" id="RU000461"/>
    </source>
</evidence>
<keyword evidence="11" id="KW-1185">Reference proteome</keyword>
<keyword evidence="7 9" id="KW-0503">Monooxygenase</keyword>
<evidence type="ECO:0000256" key="7">
    <source>
        <dbReference type="ARBA" id="ARBA00023033"/>
    </source>
</evidence>
<keyword evidence="6 8" id="KW-0408">Iron</keyword>
<evidence type="ECO:0000256" key="8">
    <source>
        <dbReference type="PIRSR" id="PIRSR602401-1"/>
    </source>
</evidence>